<dbReference type="EMBL" id="LOTQ01000003">
    <property type="protein sequence ID" value="KVA11842.1"/>
    <property type="molecule type" value="Genomic_DNA"/>
</dbReference>
<name>A0AAP1C8X8_9BURK</name>
<protein>
    <submittedName>
        <fullName evidence="1">Uncharacterized protein</fullName>
    </submittedName>
</protein>
<dbReference type="AlphaFoldDB" id="A0AAP1C8X8"/>
<reference evidence="1 2" key="1">
    <citation type="submission" date="2015-11" db="EMBL/GenBank/DDBJ databases">
        <title>Expanding the genomic diversity of Burkholderia species for the development of highly accurate diagnostics.</title>
        <authorList>
            <person name="Sahl J."/>
            <person name="Keim P."/>
            <person name="Wagner D."/>
        </authorList>
    </citation>
    <scope>NUCLEOTIDE SEQUENCE [LARGE SCALE GENOMIC DNA]</scope>
    <source>
        <strain evidence="1 2">RF32-BP12</strain>
    </source>
</reference>
<comment type="caution">
    <text evidence="1">The sequence shown here is derived from an EMBL/GenBank/DDBJ whole genome shotgun (WGS) entry which is preliminary data.</text>
</comment>
<dbReference type="Proteomes" id="UP000056450">
    <property type="component" value="Unassembled WGS sequence"/>
</dbReference>
<evidence type="ECO:0000313" key="1">
    <source>
        <dbReference type="EMBL" id="KVA11842.1"/>
    </source>
</evidence>
<sequence>MSSELKIDYLDYRFTATLATRETGRVAVVDWQLDSVGRGKTFAWTLLDRFLKRNDFAHPEDARANIVEWLDQLGTTRGATPADMTASPAAAIGGVTRRAEIGAVSAVETDSSVAEVISDVGVEIASDLGWIDMIAEWFTDGPA</sequence>
<accession>A0AAP1C8X8</accession>
<evidence type="ECO:0000313" key="2">
    <source>
        <dbReference type="Proteomes" id="UP000056450"/>
    </source>
</evidence>
<organism evidence="1 2">
    <name type="scientific">Burkholderia latens</name>
    <dbReference type="NCBI Taxonomy" id="488446"/>
    <lineage>
        <taxon>Bacteria</taxon>
        <taxon>Pseudomonadati</taxon>
        <taxon>Pseudomonadota</taxon>
        <taxon>Betaproteobacteria</taxon>
        <taxon>Burkholderiales</taxon>
        <taxon>Burkholderiaceae</taxon>
        <taxon>Burkholderia</taxon>
        <taxon>Burkholderia cepacia complex</taxon>
    </lineage>
</organism>
<proteinExistence type="predicted"/>
<gene>
    <name evidence="1" type="ORF">WI41_07025</name>
</gene>
<dbReference type="RefSeq" id="WP_059544203.1">
    <property type="nucleotide sequence ID" value="NZ_CBCPGW010000011.1"/>
</dbReference>